<protein>
    <submittedName>
        <fullName evidence="1">Uncharacterized protein</fullName>
    </submittedName>
</protein>
<sequence length="130" mass="14892">MDEDKSSIEDDLDFYIPDIPEKLHAHYIEMANEGNSNEFVVGKKLYNYVIEQLEAAKAFPIVIPLCLDPDGNIKYTLKSKAINYEICSVIRSKLLKAGYLIRVTERGPFIPNWHPSFIVDNRFSANLVQN</sequence>
<accession>A0A3G5A975</accession>
<gene>
    <name evidence="1" type="ORF">Hyperionvirus12_17</name>
</gene>
<proteinExistence type="predicted"/>
<organism evidence="1">
    <name type="scientific">Hyperionvirus sp</name>
    <dbReference type="NCBI Taxonomy" id="2487770"/>
    <lineage>
        <taxon>Viruses</taxon>
        <taxon>Varidnaviria</taxon>
        <taxon>Bamfordvirae</taxon>
        <taxon>Nucleocytoviricota</taxon>
        <taxon>Megaviricetes</taxon>
        <taxon>Imitervirales</taxon>
        <taxon>Mimiviridae</taxon>
        <taxon>Klosneuvirinae</taxon>
    </lineage>
</organism>
<reference evidence="1" key="1">
    <citation type="submission" date="2018-10" db="EMBL/GenBank/DDBJ databases">
        <title>Hidden diversity of soil giant viruses.</title>
        <authorList>
            <person name="Schulz F."/>
            <person name="Alteio L."/>
            <person name="Goudeau D."/>
            <person name="Ryan E.M."/>
            <person name="Malmstrom R.R."/>
            <person name="Blanchard J."/>
            <person name="Woyke T."/>
        </authorList>
    </citation>
    <scope>NUCLEOTIDE SEQUENCE</scope>
    <source>
        <strain evidence="1">HYV1</strain>
    </source>
</reference>
<evidence type="ECO:0000313" key="1">
    <source>
        <dbReference type="EMBL" id="AYV83820.1"/>
    </source>
</evidence>
<dbReference type="EMBL" id="MK072394">
    <property type="protein sequence ID" value="AYV83820.1"/>
    <property type="molecule type" value="Genomic_DNA"/>
</dbReference>
<name>A0A3G5A975_9VIRU</name>